<feature type="region of interest" description="Disordered" evidence="1">
    <location>
        <begin position="23"/>
        <end position="71"/>
    </location>
</feature>
<dbReference type="Proteomes" id="UP000184267">
    <property type="component" value="Unassembled WGS sequence"/>
</dbReference>
<comment type="caution">
    <text evidence="2">The sequence shown here is derived from an EMBL/GenBank/DDBJ whole genome shotgun (WGS) entry which is preliminary data.</text>
</comment>
<accession>A0A1M2VQP7</accession>
<dbReference type="OrthoDB" id="2737768at2759"/>
<keyword evidence="3" id="KW-1185">Reference proteome</keyword>
<dbReference type="EMBL" id="MNAD01000861">
    <property type="protein sequence ID" value="OJT09934.1"/>
    <property type="molecule type" value="Genomic_DNA"/>
</dbReference>
<protein>
    <submittedName>
        <fullName evidence="2">Uncharacterized protein</fullName>
    </submittedName>
</protein>
<proteinExistence type="predicted"/>
<gene>
    <name evidence="2" type="ORF">TRAPUB_13571</name>
</gene>
<dbReference type="OMA" id="ERIMDEW"/>
<evidence type="ECO:0000256" key="1">
    <source>
        <dbReference type="SAM" id="MobiDB-lite"/>
    </source>
</evidence>
<name>A0A1M2VQP7_TRAPU</name>
<dbReference type="AlphaFoldDB" id="A0A1M2VQP7"/>
<evidence type="ECO:0000313" key="2">
    <source>
        <dbReference type="EMBL" id="OJT09934.1"/>
    </source>
</evidence>
<feature type="compositionally biased region" description="Pro residues" evidence="1">
    <location>
        <begin position="37"/>
        <end position="52"/>
    </location>
</feature>
<organism evidence="2 3">
    <name type="scientific">Trametes pubescens</name>
    <name type="common">White-rot fungus</name>
    <dbReference type="NCBI Taxonomy" id="154538"/>
    <lineage>
        <taxon>Eukaryota</taxon>
        <taxon>Fungi</taxon>
        <taxon>Dikarya</taxon>
        <taxon>Basidiomycota</taxon>
        <taxon>Agaricomycotina</taxon>
        <taxon>Agaricomycetes</taxon>
        <taxon>Polyporales</taxon>
        <taxon>Polyporaceae</taxon>
        <taxon>Trametes</taxon>
    </lineage>
</organism>
<sequence>MVFTEYKWANPFRDFMENEFRTLFPSNGNGTARNPAPTTPPNAPNALSPPPTHHSGKPKAITPSEVSGYLNDPRTLLGKQFLHAPPPDVEQDFKGSWEAESYSVRMREGHIDHEFLIRLEAFGAPPLPMGKDDVEFLLGHSTLV</sequence>
<reference evidence="2 3" key="1">
    <citation type="submission" date="2016-10" db="EMBL/GenBank/DDBJ databases">
        <title>Genome sequence of the basidiomycete white-rot fungus Trametes pubescens.</title>
        <authorList>
            <person name="Makela M.R."/>
            <person name="Granchi Z."/>
            <person name="Peng M."/>
            <person name="De Vries R.P."/>
            <person name="Grigoriev I."/>
            <person name="Riley R."/>
            <person name="Hilden K."/>
        </authorList>
    </citation>
    <scope>NUCLEOTIDE SEQUENCE [LARGE SCALE GENOMIC DNA]</scope>
    <source>
        <strain evidence="2 3">FBCC735</strain>
    </source>
</reference>
<evidence type="ECO:0000313" key="3">
    <source>
        <dbReference type="Proteomes" id="UP000184267"/>
    </source>
</evidence>